<dbReference type="FunCoup" id="D5G700">
    <property type="interactions" value="85"/>
</dbReference>
<reference evidence="1 2" key="1">
    <citation type="journal article" date="2010" name="Nature">
        <title>Perigord black truffle genome uncovers evolutionary origins and mechanisms of symbiosis.</title>
        <authorList>
            <person name="Martin F."/>
            <person name="Kohler A."/>
            <person name="Murat C."/>
            <person name="Balestrini R."/>
            <person name="Coutinho P.M."/>
            <person name="Jaillon O."/>
            <person name="Montanini B."/>
            <person name="Morin E."/>
            <person name="Noel B."/>
            <person name="Percudani R."/>
            <person name="Porcel B."/>
            <person name="Rubini A."/>
            <person name="Amicucci A."/>
            <person name="Amselem J."/>
            <person name="Anthouard V."/>
            <person name="Arcioni S."/>
            <person name="Artiguenave F."/>
            <person name="Aury J.M."/>
            <person name="Ballario P."/>
            <person name="Bolchi A."/>
            <person name="Brenna A."/>
            <person name="Brun A."/>
            <person name="Buee M."/>
            <person name="Cantarel B."/>
            <person name="Chevalier G."/>
            <person name="Couloux A."/>
            <person name="Da Silva C."/>
            <person name="Denoeud F."/>
            <person name="Duplessis S."/>
            <person name="Ghignone S."/>
            <person name="Hilselberger B."/>
            <person name="Iotti M."/>
            <person name="Marcais B."/>
            <person name="Mello A."/>
            <person name="Miranda M."/>
            <person name="Pacioni G."/>
            <person name="Quesneville H."/>
            <person name="Riccioni C."/>
            <person name="Ruotolo R."/>
            <person name="Splivallo R."/>
            <person name="Stocchi V."/>
            <person name="Tisserant E."/>
            <person name="Viscomi A.R."/>
            <person name="Zambonelli A."/>
            <person name="Zampieri E."/>
            <person name="Henrissat B."/>
            <person name="Lebrun M.H."/>
            <person name="Paolocci F."/>
            <person name="Bonfante P."/>
            <person name="Ottonello S."/>
            <person name="Wincker P."/>
        </authorList>
    </citation>
    <scope>NUCLEOTIDE SEQUENCE [LARGE SCALE GENOMIC DNA]</scope>
    <source>
        <strain evidence="1 2">Mel28</strain>
    </source>
</reference>
<dbReference type="Gene3D" id="1.25.40.10">
    <property type="entry name" value="Tetratricopeptide repeat domain"/>
    <property type="match status" value="1"/>
</dbReference>
<accession>D5G700</accession>
<dbReference type="Pfam" id="PF09295">
    <property type="entry name" value="ChAPs"/>
    <property type="match status" value="1"/>
</dbReference>
<dbReference type="HOGENOM" id="CLU_019711_0_0_1"/>
<keyword evidence="2" id="KW-1185">Reference proteome</keyword>
<name>D5G700_TUBMM</name>
<dbReference type="InterPro" id="IPR011990">
    <property type="entry name" value="TPR-like_helical_dom_sf"/>
</dbReference>
<dbReference type="InterPro" id="IPR015374">
    <property type="entry name" value="ChAPs"/>
</dbReference>
<proteinExistence type="predicted"/>
<dbReference type="STRING" id="656061.D5G700"/>
<organism evidence="1 2">
    <name type="scientific">Tuber melanosporum (strain Mel28)</name>
    <name type="common">Perigord black truffle</name>
    <dbReference type="NCBI Taxonomy" id="656061"/>
    <lineage>
        <taxon>Eukaryota</taxon>
        <taxon>Fungi</taxon>
        <taxon>Dikarya</taxon>
        <taxon>Ascomycota</taxon>
        <taxon>Pezizomycotina</taxon>
        <taxon>Pezizomycetes</taxon>
        <taxon>Pezizales</taxon>
        <taxon>Tuberaceae</taxon>
        <taxon>Tuber</taxon>
    </lineage>
</organism>
<dbReference type="SUPFAM" id="SSF48452">
    <property type="entry name" value="TPR-like"/>
    <property type="match status" value="1"/>
</dbReference>
<dbReference type="PANTHER" id="PTHR31975">
    <property type="entry name" value="BUD SITE SELECTION PROTEIN 7-RELATED"/>
    <property type="match status" value="1"/>
</dbReference>
<dbReference type="OMA" id="IEAYQHC"/>
<dbReference type="GO" id="GO:0006896">
    <property type="term" value="P:Golgi to vacuole transport"/>
    <property type="evidence" value="ECO:0007669"/>
    <property type="project" value="EnsemblFungi"/>
</dbReference>
<evidence type="ECO:0000313" key="1">
    <source>
        <dbReference type="EMBL" id="CAZ80293.1"/>
    </source>
</evidence>
<dbReference type="AlphaFoldDB" id="D5G700"/>
<sequence>MVAPAVPEIVESEIHESVNTRTESLPILRELGPPDLVHLTKSQPKVGLKEIGTYHHVTGVDASSSASLAAYINTLTYLIGENQIWFGKPQSWRITTGIYCCYNAFSRVDMRVEVKIPGSVEAYAVDERGEKRMASELLWLETYLCGVLRAFNYADDQQNRIVGCRRFNPITNTEAEHKFLDAAERLFSRGWQLGSDPEIQVPNMVSNYLTSGLLTYIHTTGRFASGVNLFEKLRSKEPEVASLLARVLIDADEEVKAVSLLCETIKLLPLDSGLLDVQAAFCMSKGRYDLALECAKKAVNSAPSEFTTWERLAQVYLKLEQYELALLTLNSCPMFTYQDRDHPKMPQPTKMHLPVLAESVLDEMSDESHDPKHDKLDAALLKLPAASLRGTFAKAYKLLTEITSQIGWDMLLKYRSNVFVMEEEYRFEKSARRISTQKYSHIQNKRLCERWLDNLFMVLYEDLRVYTIWRSDLVRHGQQKRPYRKSATELEILGELAQRLHHHAEAEEAFQSRLQIRFSARALRGVLQTQEKNKDNRGALNSIIRLTAWQYRWYSEFSPAILYSIRKLIAEDGAVKVRSIVQATNFPQSVLDLTHNYAQLCAAFRSSGSDG</sequence>
<dbReference type="GO" id="GO:0043001">
    <property type="term" value="P:Golgi to plasma membrane protein transport"/>
    <property type="evidence" value="ECO:0007669"/>
    <property type="project" value="EnsemblFungi"/>
</dbReference>
<dbReference type="RefSeq" id="XP_002836102.1">
    <property type="nucleotide sequence ID" value="XM_002836056.1"/>
</dbReference>
<dbReference type="Proteomes" id="UP000006911">
    <property type="component" value="Unassembled WGS sequence"/>
</dbReference>
<dbReference type="GeneID" id="9182484"/>
<dbReference type="PANTHER" id="PTHR31975:SF1">
    <property type="entry name" value="BUD SITE SELECTION PROTEIN 7-RELATED"/>
    <property type="match status" value="1"/>
</dbReference>
<dbReference type="InParanoid" id="D5G700"/>
<dbReference type="GO" id="GO:0034044">
    <property type="term" value="C:exomer complex"/>
    <property type="evidence" value="ECO:0007669"/>
    <property type="project" value="EnsemblFungi"/>
</dbReference>
<dbReference type="GO" id="GO:0006874">
    <property type="term" value="P:intracellular calcium ion homeostasis"/>
    <property type="evidence" value="ECO:0007669"/>
    <property type="project" value="EnsemblFungi"/>
</dbReference>
<dbReference type="KEGG" id="tml:GSTUM_00004524001"/>
<dbReference type="eggNOG" id="ENOG502QSKI">
    <property type="taxonomic scope" value="Eukaryota"/>
</dbReference>
<evidence type="ECO:0000313" key="2">
    <source>
        <dbReference type="Proteomes" id="UP000006911"/>
    </source>
</evidence>
<gene>
    <name evidence="1" type="ORF">GSTUM_00004524001</name>
</gene>
<dbReference type="FunFam" id="1.25.40.10:FF:000149">
    <property type="entry name" value="Clathrin-coated vesiclec protein (Bud7)"/>
    <property type="match status" value="1"/>
</dbReference>
<dbReference type="EMBL" id="FN430020">
    <property type="protein sequence ID" value="CAZ80293.1"/>
    <property type="molecule type" value="Genomic_DNA"/>
</dbReference>
<protein>
    <submittedName>
        <fullName evidence="1">(Perigord truffle) hypothetical protein</fullName>
    </submittedName>
</protein>